<name>A0A6N2U6P9_BIFBR</name>
<dbReference type="EMBL" id="CACRSN010000009">
    <property type="protein sequence ID" value="VYT12462.1"/>
    <property type="molecule type" value="Genomic_DNA"/>
</dbReference>
<feature type="compositionally biased region" description="Basic residues" evidence="1">
    <location>
        <begin position="359"/>
        <end position="372"/>
    </location>
</feature>
<protein>
    <submittedName>
        <fullName evidence="4">Transposase</fullName>
    </submittedName>
</protein>
<feature type="region of interest" description="Disordered" evidence="1">
    <location>
        <begin position="235"/>
        <end position="398"/>
    </location>
</feature>
<evidence type="ECO:0000313" key="4">
    <source>
        <dbReference type="EMBL" id="VYT12462.1"/>
    </source>
</evidence>
<dbReference type="Pfam" id="PF01610">
    <property type="entry name" value="DDE_Tnp_ISL3"/>
    <property type="match status" value="1"/>
</dbReference>
<dbReference type="InterPro" id="IPR032877">
    <property type="entry name" value="Transposase_HTH"/>
</dbReference>
<reference evidence="4" key="1">
    <citation type="submission" date="2019-11" db="EMBL/GenBank/DDBJ databases">
        <authorList>
            <person name="Feng L."/>
        </authorList>
    </citation>
    <scope>NUCLEOTIDE SEQUENCE</scope>
    <source>
        <strain evidence="4">BbreveLFYP81</strain>
    </source>
</reference>
<accession>A0A6N2U6P9</accession>
<dbReference type="PANTHER" id="PTHR33498">
    <property type="entry name" value="TRANSPOSASE FOR INSERTION SEQUENCE ELEMENT IS1557"/>
    <property type="match status" value="1"/>
</dbReference>
<evidence type="ECO:0000256" key="1">
    <source>
        <dbReference type="SAM" id="MobiDB-lite"/>
    </source>
</evidence>
<evidence type="ECO:0000259" key="2">
    <source>
        <dbReference type="Pfam" id="PF01610"/>
    </source>
</evidence>
<dbReference type="InterPro" id="IPR002560">
    <property type="entry name" value="Transposase_DDE"/>
</dbReference>
<sequence length="434" mass="49233">MPNMRKTRCRNRGKTLLKMRAATCRNTYDSGGGERRWRHQDFDCYGVELMGLAPRVACAEHGVVVAQVPWAEPGSRFTRDFEMERAWLTAVASRKTVGGFLRIAWKTADDIARRVAARLGSSMPCMFDGLTAIGVDETSYRKGRTYITVVVDHKRKRVVWAHDGYGKEVLDLFFRQLTDEQRASIKAVTGDGAKWIDASVKEHLPNAERVLDSFHIVSWMTDTLDQVRQRLWNQDRRGNDKTATETMKGLKYAVPQEPRRPDRTAIRSVGDAQGHGSQGPALPVMAVEGTPQDAPAPTRRTSRSRIETMDLPGFPQPHPRGRGTVQEDPQTQGRHPRNHRTRLLQRASGSVQQQDQGHHPHGLRLPTRRQPHRHDQTPMQRPTHPPTNTHPLTHENNRRLIQCSPDIDWSPSRIKRGGDQYLRVSESATGCVFR</sequence>
<feature type="domain" description="Transposase IS204/IS1001/IS1096/IS1165 DDE" evidence="2">
    <location>
        <begin position="133"/>
        <end position="252"/>
    </location>
</feature>
<dbReference type="Pfam" id="PF13542">
    <property type="entry name" value="HTH_Tnp_ISL3"/>
    <property type="match status" value="1"/>
</dbReference>
<dbReference type="AlphaFoldDB" id="A0A6N2U6P9"/>
<dbReference type="PANTHER" id="PTHR33498:SF1">
    <property type="entry name" value="TRANSPOSASE FOR INSERTION SEQUENCE ELEMENT IS1557"/>
    <property type="match status" value="1"/>
</dbReference>
<feature type="compositionally biased region" description="Basic residues" evidence="1">
    <location>
        <begin position="334"/>
        <end position="343"/>
    </location>
</feature>
<proteinExistence type="predicted"/>
<evidence type="ECO:0000259" key="3">
    <source>
        <dbReference type="Pfam" id="PF13542"/>
    </source>
</evidence>
<dbReference type="InterPro" id="IPR047951">
    <property type="entry name" value="Transpos_ISL3"/>
</dbReference>
<feature type="domain" description="Transposase IS204/IS1001/IS1096/IS1165 helix-turn-helix" evidence="3">
    <location>
        <begin position="67"/>
        <end position="115"/>
    </location>
</feature>
<gene>
    <name evidence="4" type="ORF">BBLFYP81_01731</name>
</gene>
<organism evidence="4">
    <name type="scientific">Bifidobacterium breve</name>
    <dbReference type="NCBI Taxonomy" id="1685"/>
    <lineage>
        <taxon>Bacteria</taxon>
        <taxon>Bacillati</taxon>
        <taxon>Actinomycetota</taxon>
        <taxon>Actinomycetes</taxon>
        <taxon>Bifidobacteriales</taxon>
        <taxon>Bifidobacteriaceae</taxon>
        <taxon>Bifidobacterium</taxon>
    </lineage>
</organism>